<keyword evidence="11 12" id="KW-0472">Membrane</keyword>
<comment type="subcellular location">
    <subcellularLocation>
        <location evidence="2">Cell membrane</location>
        <topology evidence="2">Peripheral membrane protein</topology>
    </subcellularLocation>
    <subcellularLocation>
        <location evidence="1">Membrane</location>
        <topology evidence="1">Multi-pass membrane protein</topology>
    </subcellularLocation>
</comment>
<dbReference type="InterPro" id="IPR003439">
    <property type="entry name" value="ABC_transporter-like_ATP-bd"/>
</dbReference>
<name>A0A1V4HPI6_9BACL</name>
<dbReference type="PANTHER" id="PTHR43553">
    <property type="entry name" value="HEAVY METAL TRANSPORTER"/>
    <property type="match status" value="1"/>
</dbReference>
<evidence type="ECO:0000256" key="8">
    <source>
        <dbReference type="ARBA" id="ARBA00022840"/>
    </source>
</evidence>
<evidence type="ECO:0000256" key="1">
    <source>
        <dbReference type="ARBA" id="ARBA00004141"/>
    </source>
</evidence>
<keyword evidence="15" id="KW-1185">Reference proteome</keyword>
<dbReference type="GO" id="GO:0043190">
    <property type="term" value="C:ATP-binding cassette (ABC) transporter complex"/>
    <property type="evidence" value="ECO:0007669"/>
    <property type="project" value="TreeGrafter"/>
</dbReference>
<dbReference type="GO" id="GO:0042626">
    <property type="term" value="F:ATPase-coupled transmembrane transporter activity"/>
    <property type="evidence" value="ECO:0007669"/>
    <property type="project" value="TreeGrafter"/>
</dbReference>
<evidence type="ECO:0000256" key="11">
    <source>
        <dbReference type="ARBA" id="ARBA00023136"/>
    </source>
</evidence>
<dbReference type="Pfam" id="PF02361">
    <property type="entry name" value="CbiQ"/>
    <property type="match status" value="1"/>
</dbReference>
<evidence type="ECO:0000256" key="2">
    <source>
        <dbReference type="ARBA" id="ARBA00004202"/>
    </source>
</evidence>
<evidence type="ECO:0000256" key="6">
    <source>
        <dbReference type="ARBA" id="ARBA00022692"/>
    </source>
</evidence>
<evidence type="ECO:0000313" key="15">
    <source>
        <dbReference type="Proteomes" id="UP000190626"/>
    </source>
</evidence>
<dbReference type="Pfam" id="PF00005">
    <property type="entry name" value="ABC_tran"/>
    <property type="match status" value="1"/>
</dbReference>
<sequence>MGLKLTDIRVQAPDDPSNDLLKDIQFDLADGSVTVLIGHTGSGKSTLLQVMAGILEPTAGEITLDQQPLWQKRKVNQAQLLRLGLTFQFPEQQLFARSIRQEFAYSLRPYKLEKAERERRMTAACADLDPHGVFVMDRSPFALSGGEQRRLALATTFATGPDWLLMDEPTAGLEAAAVRELLRLIRERERGGFVIATHDLDTFLPLADRVLVLDRGELVFDGTPEALCRAPELLTRAGVGLPSCAEAAAAMARYGIAVAPDLLTPALAVPAIVAALRERGSIAPAPRAAAPSSAATREASVASPPPQAAWLRVDPRAKWLLYLLLVIGTMQQQQWSGLAAAGLLLGFAFLGLPRALLRGSWKIAVPFLIFMALSILLAGMDWTTPEGQFRLGYSMERGWSTAFTVTRLFLVILDGYWLAVTTPYGQLVEGLNWALRYFGKMKLPVASFSLAVSVMFRFIPMILREWQRFSAIVRARGKAAIRPGTVRSRDIPALVVPLLLAMFHNAEQLTVAMEMKQIDGNKLLLKKSTLSWKRRDSFCVVLGVVGFGLLILVRQ</sequence>
<keyword evidence="7" id="KW-0547">Nucleotide-binding</keyword>
<dbReference type="OrthoDB" id="2035889at2"/>
<keyword evidence="6 12" id="KW-0812">Transmembrane</keyword>
<dbReference type="Proteomes" id="UP000190626">
    <property type="component" value="Unassembled WGS sequence"/>
</dbReference>
<evidence type="ECO:0000256" key="10">
    <source>
        <dbReference type="ARBA" id="ARBA00022989"/>
    </source>
</evidence>
<dbReference type="InterPro" id="IPR015856">
    <property type="entry name" value="ABC_transpr_CbiO/EcfA_su"/>
</dbReference>
<dbReference type="AlphaFoldDB" id="A0A1V4HPI6"/>
<dbReference type="InterPro" id="IPR003339">
    <property type="entry name" value="ABC/ECF_trnsptr_transmembrane"/>
</dbReference>
<dbReference type="SMART" id="SM00382">
    <property type="entry name" value="AAA"/>
    <property type="match status" value="1"/>
</dbReference>
<feature type="transmembrane region" description="Helical" evidence="12">
    <location>
        <begin position="363"/>
        <end position="384"/>
    </location>
</feature>
<dbReference type="PROSITE" id="PS50893">
    <property type="entry name" value="ABC_TRANSPORTER_2"/>
    <property type="match status" value="1"/>
</dbReference>
<dbReference type="GO" id="GO:0005524">
    <property type="term" value="F:ATP binding"/>
    <property type="evidence" value="ECO:0007669"/>
    <property type="project" value="UniProtKB-KW"/>
</dbReference>
<dbReference type="InterPro" id="IPR050095">
    <property type="entry name" value="ECF_ABC_transporter_ATP-bd"/>
</dbReference>
<dbReference type="InterPro" id="IPR003593">
    <property type="entry name" value="AAA+_ATPase"/>
</dbReference>
<evidence type="ECO:0000256" key="4">
    <source>
        <dbReference type="ARBA" id="ARBA00022448"/>
    </source>
</evidence>
<evidence type="ECO:0000256" key="9">
    <source>
        <dbReference type="ARBA" id="ARBA00022967"/>
    </source>
</evidence>
<keyword evidence="8" id="KW-0067">ATP-binding</keyword>
<gene>
    <name evidence="14" type="ORF">BC351_19690</name>
</gene>
<feature type="domain" description="ABC transporter" evidence="13">
    <location>
        <begin position="3"/>
        <end position="240"/>
    </location>
</feature>
<dbReference type="InterPro" id="IPR017871">
    <property type="entry name" value="ABC_transporter-like_CS"/>
</dbReference>
<dbReference type="Gene3D" id="3.40.50.300">
    <property type="entry name" value="P-loop containing nucleotide triphosphate hydrolases"/>
    <property type="match status" value="1"/>
</dbReference>
<comment type="caution">
    <text evidence="14">The sequence shown here is derived from an EMBL/GenBank/DDBJ whole genome shotgun (WGS) entry which is preliminary data.</text>
</comment>
<dbReference type="CDD" id="cd16914">
    <property type="entry name" value="EcfT"/>
    <property type="match status" value="1"/>
</dbReference>
<organism evidence="14 15">
    <name type="scientific">Paenibacillus ferrarius</name>
    <dbReference type="NCBI Taxonomy" id="1469647"/>
    <lineage>
        <taxon>Bacteria</taxon>
        <taxon>Bacillati</taxon>
        <taxon>Bacillota</taxon>
        <taxon>Bacilli</taxon>
        <taxon>Bacillales</taxon>
        <taxon>Paenibacillaceae</taxon>
        <taxon>Paenibacillus</taxon>
    </lineage>
</organism>
<dbReference type="EMBL" id="MBTG01000006">
    <property type="protein sequence ID" value="OPH59706.1"/>
    <property type="molecule type" value="Genomic_DNA"/>
</dbReference>
<evidence type="ECO:0000259" key="13">
    <source>
        <dbReference type="PROSITE" id="PS50893"/>
    </source>
</evidence>
<comment type="similarity">
    <text evidence="3">Belongs to the ABC transporter superfamily.</text>
</comment>
<evidence type="ECO:0000256" key="5">
    <source>
        <dbReference type="ARBA" id="ARBA00022475"/>
    </source>
</evidence>
<dbReference type="CDD" id="cd03225">
    <property type="entry name" value="ABC_cobalt_CbiO_domain1"/>
    <property type="match status" value="1"/>
</dbReference>
<feature type="transmembrane region" description="Helical" evidence="12">
    <location>
        <begin position="536"/>
        <end position="553"/>
    </location>
</feature>
<evidence type="ECO:0000256" key="7">
    <source>
        <dbReference type="ARBA" id="ARBA00022741"/>
    </source>
</evidence>
<dbReference type="PROSITE" id="PS00211">
    <property type="entry name" value="ABC_TRANSPORTER_1"/>
    <property type="match status" value="1"/>
</dbReference>
<proteinExistence type="inferred from homology"/>
<dbReference type="GO" id="GO:0016887">
    <property type="term" value="F:ATP hydrolysis activity"/>
    <property type="evidence" value="ECO:0007669"/>
    <property type="project" value="InterPro"/>
</dbReference>
<keyword evidence="4" id="KW-0813">Transport</keyword>
<feature type="transmembrane region" description="Helical" evidence="12">
    <location>
        <begin position="338"/>
        <end position="357"/>
    </location>
</feature>
<feature type="transmembrane region" description="Helical" evidence="12">
    <location>
        <begin position="405"/>
        <end position="425"/>
    </location>
</feature>
<keyword evidence="5" id="KW-1003">Cell membrane</keyword>
<dbReference type="RefSeq" id="WP_079410424.1">
    <property type="nucleotide sequence ID" value="NZ_MBTG01000006.1"/>
</dbReference>
<dbReference type="SUPFAM" id="SSF52540">
    <property type="entry name" value="P-loop containing nucleoside triphosphate hydrolases"/>
    <property type="match status" value="1"/>
</dbReference>
<evidence type="ECO:0000256" key="3">
    <source>
        <dbReference type="ARBA" id="ARBA00005417"/>
    </source>
</evidence>
<dbReference type="STRING" id="1469647.BC351_19690"/>
<accession>A0A1V4HPI6</accession>
<protein>
    <recommendedName>
        <fullName evidence="13">ABC transporter domain-containing protein</fullName>
    </recommendedName>
</protein>
<dbReference type="InterPro" id="IPR027417">
    <property type="entry name" value="P-loop_NTPase"/>
</dbReference>
<evidence type="ECO:0000313" key="14">
    <source>
        <dbReference type="EMBL" id="OPH59706.1"/>
    </source>
</evidence>
<keyword evidence="10 12" id="KW-1133">Transmembrane helix</keyword>
<reference evidence="15" key="1">
    <citation type="submission" date="2016-07" db="EMBL/GenBank/DDBJ databases">
        <authorList>
            <person name="Florea S."/>
            <person name="Webb J.S."/>
            <person name="Jaromczyk J."/>
            <person name="Schardl C.L."/>
        </authorList>
    </citation>
    <scope>NUCLEOTIDE SEQUENCE [LARGE SCALE GENOMIC DNA]</scope>
    <source>
        <strain evidence="15">CY1</strain>
    </source>
</reference>
<keyword evidence="9" id="KW-1278">Translocase</keyword>
<evidence type="ECO:0000256" key="12">
    <source>
        <dbReference type="SAM" id="Phobius"/>
    </source>
</evidence>